<dbReference type="SUPFAM" id="SSF54862">
    <property type="entry name" value="4Fe-4S ferredoxins"/>
    <property type="match status" value="1"/>
</dbReference>
<dbReference type="InterPro" id="IPR017900">
    <property type="entry name" value="4Fe4S_Fe_S_CS"/>
</dbReference>
<evidence type="ECO:0000256" key="13">
    <source>
        <dbReference type="SAM" id="Phobius"/>
    </source>
</evidence>
<dbReference type="Gene3D" id="3.30.70.20">
    <property type="match status" value="1"/>
</dbReference>
<dbReference type="InterPro" id="IPR010207">
    <property type="entry name" value="Elect_transpt_cplx_RnfB/RsxB"/>
</dbReference>
<evidence type="ECO:0000256" key="4">
    <source>
        <dbReference type="ARBA" id="ARBA00022519"/>
    </source>
</evidence>
<feature type="binding site" evidence="12">
    <location>
        <position position="127"/>
    </location>
    <ligand>
        <name>[4Fe-4S] cluster</name>
        <dbReference type="ChEBI" id="CHEBI:49883"/>
        <label>2</label>
    </ligand>
</feature>
<evidence type="ECO:0000256" key="12">
    <source>
        <dbReference type="PIRSR" id="PIRSR005784-1"/>
    </source>
</evidence>
<keyword evidence="8" id="KW-0249">Electron transport</keyword>
<feature type="binding site" evidence="12">
    <location>
        <position position="124"/>
    </location>
    <ligand>
        <name>[4Fe-4S] cluster</name>
        <dbReference type="ChEBI" id="CHEBI:49883"/>
        <label>2</label>
    </ligand>
</feature>
<feature type="binding site" evidence="12">
    <location>
        <position position="78"/>
    </location>
    <ligand>
        <name>[4Fe-4S] cluster</name>
        <dbReference type="ChEBI" id="CHEBI:49883"/>
        <label>1</label>
    </ligand>
</feature>
<accession>A0A2X0WVY1</accession>
<dbReference type="OrthoDB" id="9789936at2"/>
<dbReference type="PIRSF" id="PIRSF005784">
    <property type="entry name" value="Elect_transpt_RnfB"/>
    <property type="match status" value="1"/>
</dbReference>
<feature type="binding site" evidence="12">
    <location>
        <position position="157"/>
    </location>
    <ligand>
        <name>[4Fe-4S] cluster</name>
        <dbReference type="ChEBI" id="CHEBI:49883"/>
        <label>3</label>
    </ligand>
</feature>
<sequence>MITDSNEILFIIYFFAALLILGIILSLLARDKGGEDENSLEKRLERALPQVQCAQCGYVGCKEYARAMAAGEVGCNKCTPGGPDTINDLAEILGIDPPEDNEGDDMLFVPRTVAFVHSSACTGCTKCKRVCPVDAISGAARQAHLVDPEECIGCNDCVKICPENCIELIRLDPTVNNFNWEIKSIRITGGGAQ</sequence>
<reference evidence="16 17" key="1">
    <citation type="submission" date="2018-06" db="EMBL/GenBank/DDBJ databases">
        <authorList>
            <consortium name="Pathogen Informatics"/>
            <person name="Doyle S."/>
        </authorList>
    </citation>
    <scope>NUCLEOTIDE SEQUENCE [LARGE SCALE GENOMIC DNA]</scope>
    <source>
        <strain evidence="16 17">NCTC13093</strain>
    </source>
</reference>
<dbReference type="PROSITE" id="PS00198">
    <property type="entry name" value="4FE4S_FER_1"/>
    <property type="match status" value="1"/>
</dbReference>
<evidence type="ECO:0000256" key="1">
    <source>
        <dbReference type="ARBA" id="ARBA00022448"/>
    </source>
</evidence>
<name>A0A2X0WVY1_9GAMM</name>
<keyword evidence="7" id="KW-1278">Translocase</keyword>
<keyword evidence="13" id="KW-1133">Transmembrane helix</keyword>
<keyword evidence="6" id="KW-0677">Repeat</keyword>
<evidence type="ECO:0000256" key="6">
    <source>
        <dbReference type="ARBA" id="ARBA00022737"/>
    </source>
</evidence>
<evidence type="ECO:0000256" key="7">
    <source>
        <dbReference type="ARBA" id="ARBA00022967"/>
    </source>
</evidence>
<dbReference type="PANTHER" id="PTHR42859:SF3">
    <property type="entry name" value="ION-TRANSLOCATING OXIDOREDUCTASE COMPLEX SUBUNIT B"/>
    <property type="match status" value="1"/>
</dbReference>
<feature type="binding site" evidence="12">
    <location>
        <position position="154"/>
    </location>
    <ligand>
        <name>[4Fe-4S] cluster</name>
        <dbReference type="ChEBI" id="CHEBI:49883"/>
        <label>3</label>
    </ligand>
</feature>
<feature type="binding site" evidence="12">
    <location>
        <position position="161"/>
    </location>
    <ligand>
        <name>[4Fe-4S] cluster</name>
        <dbReference type="ChEBI" id="CHEBI:49883"/>
        <label>2</label>
    </ligand>
</feature>
<dbReference type="GO" id="GO:0022900">
    <property type="term" value="P:electron transport chain"/>
    <property type="evidence" value="ECO:0007669"/>
    <property type="project" value="InterPro"/>
</dbReference>
<evidence type="ECO:0000313" key="17">
    <source>
        <dbReference type="Proteomes" id="UP000250086"/>
    </source>
</evidence>
<evidence type="ECO:0000259" key="14">
    <source>
        <dbReference type="PROSITE" id="PS51379"/>
    </source>
</evidence>
<feature type="binding site" evidence="12">
    <location>
        <position position="56"/>
    </location>
    <ligand>
        <name>[4Fe-4S] cluster</name>
        <dbReference type="ChEBI" id="CHEBI:49883"/>
        <label>1</label>
    </ligand>
</feature>
<dbReference type="GO" id="GO:0009055">
    <property type="term" value="F:electron transfer activity"/>
    <property type="evidence" value="ECO:0007669"/>
    <property type="project" value="InterPro"/>
</dbReference>
<evidence type="ECO:0000256" key="8">
    <source>
        <dbReference type="ARBA" id="ARBA00022982"/>
    </source>
</evidence>
<dbReference type="Pfam" id="PF04060">
    <property type="entry name" value="FeS"/>
    <property type="match status" value="1"/>
</dbReference>
<dbReference type="PROSITE" id="PS51379">
    <property type="entry name" value="4FE4S_FER_2"/>
    <property type="match status" value="2"/>
</dbReference>
<keyword evidence="11 13" id="KW-0472">Membrane</keyword>
<dbReference type="InterPro" id="IPR017896">
    <property type="entry name" value="4Fe4S_Fe-S-bd"/>
</dbReference>
<evidence type="ECO:0000256" key="2">
    <source>
        <dbReference type="ARBA" id="ARBA00022475"/>
    </source>
</evidence>
<evidence type="ECO:0000256" key="11">
    <source>
        <dbReference type="ARBA" id="ARBA00023136"/>
    </source>
</evidence>
<dbReference type="PROSITE" id="PS51656">
    <property type="entry name" value="4FE4S"/>
    <property type="match status" value="1"/>
</dbReference>
<evidence type="ECO:0000256" key="10">
    <source>
        <dbReference type="ARBA" id="ARBA00023014"/>
    </source>
</evidence>
<dbReference type="InterPro" id="IPR016463">
    <property type="entry name" value="RnfB/RsxB_Proteobac"/>
</dbReference>
<organism evidence="16 17">
    <name type="scientific">Anaerobiospirillum thomasii</name>
    <dbReference type="NCBI Taxonomy" id="179995"/>
    <lineage>
        <taxon>Bacteria</taxon>
        <taxon>Pseudomonadati</taxon>
        <taxon>Pseudomonadota</taxon>
        <taxon>Gammaproteobacteria</taxon>
        <taxon>Aeromonadales</taxon>
        <taxon>Succinivibrionaceae</taxon>
        <taxon>Anaerobiospirillum</taxon>
    </lineage>
</organism>
<keyword evidence="3 12" id="KW-0004">4Fe-4S</keyword>
<evidence type="ECO:0000313" key="16">
    <source>
        <dbReference type="EMBL" id="SPT70652.1"/>
    </source>
</evidence>
<feature type="binding site" evidence="12">
    <location>
        <position position="121"/>
    </location>
    <ligand>
        <name>[4Fe-4S] cluster</name>
        <dbReference type="ChEBI" id="CHEBI:49883"/>
        <label>2</label>
    </ligand>
</feature>
<dbReference type="EMBL" id="UAPV01000001">
    <property type="protein sequence ID" value="SPT70652.1"/>
    <property type="molecule type" value="Genomic_DNA"/>
</dbReference>
<dbReference type="PANTHER" id="PTHR42859">
    <property type="entry name" value="OXIDOREDUCTASE"/>
    <property type="match status" value="1"/>
</dbReference>
<dbReference type="AlphaFoldDB" id="A0A2X0WVY1"/>
<keyword evidence="4" id="KW-0997">Cell inner membrane</keyword>
<dbReference type="InterPro" id="IPR007202">
    <property type="entry name" value="4Fe-4S_dom"/>
</dbReference>
<keyword evidence="17" id="KW-1185">Reference proteome</keyword>
<evidence type="ECO:0000256" key="3">
    <source>
        <dbReference type="ARBA" id="ARBA00022485"/>
    </source>
</evidence>
<dbReference type="RefSeq" id="WP_113744702.1">
    <property type="nucleotide sequence ID" value="NZ_UAPU01000005.1"/>
</dbReference>
<keyword evidence="13" id="KW-0812">Transmembrane</keyword>
<keyword evidence="9 12" id="KW-0408">Iron</keyword>
<dbReference type="GO" id="GO:0005886">
    <property type="term" value="C:plasma membrane"/>
    <property type="evidence" value="ECO:0007669"/>
    <property type="project" value="InterPro"/>
</dbReference>
<evidence type="ECO:0000256" key="9">
    <source>
        <dbReference type="ARBA" id="ARBA00023004"/>
    </source>
</evidence>
<gene>
    <name evidence="16" type="primary">rnfB</name>
    <name evidence="16" type="ORF">NCTC13093_02070</name>
</gene>
<dbReference type="GO" id="GO:0046872">
    <property type="term" value="F:metal ion binding"/>
    <property type="evidence" value="ECO:0007669"/>
    <property type="project" value="UniProtKB-KW"/>
</dbReference>
<keyword evidence="2" id="KW-1003">Cell membrane</keyword>
<dbReference type="Proteomes" id="UP000250086">
    <property type="component" value="Unassembled WGS sequence"/>
</dbReference>
<feature type="binding site" evidence="12">
    <location>
        <position position="53"/>
    </location>
    <ligand>
        <name>[4Fe-4S] cluster</name>
        <dbReference type="ChEBI" id="CHEBI:49883"/>
        <label>1</label>
    </ligand>
</feature>
<evidence type="ECO:0000256" key="5">
    <source>
        <dbReference type="ARBA" id="ARBA00022723"/>
    </source>
</evidence>
<feature type="binding site" evidence="12">
    <location>
        <position position="131"/>
    </location>
    <ligand>
        <name>[4Fe-4S] cluster</name>
        <dbReference type="ChEBI" id="CHEBI:49883"/>
        <label>3</label>
    </ligand>
</feature>
<keyword evidence="10 12" id="KW-0411">Iron-sulfur</keyword>
<comment type="cofactor">
    <cofactor evidence="12">
        <name>[4Fe-4S] cluster</name>
        <dbReference type="ChEBI" id="CHEBI:49883"/>
    </cofactor>
    <text evidence="12">Binds 3 [4Fe-4S] clusters.</text>
</comment>
<protein>
    <submittedName>
        <fullName evidence="16">Nitrogen fixation protein rnfB</fullName>
    </submittedName>
</protein>
<keyword evidence="1" id="KW-0813">Transport</keyword>
<keyword evidence="5 12" id="KW-0479">Metal-binding</keyword>
<feature type="domain" description="4Fe-4S ferredoxin-type" evidence="14">
    <location>
        <begin position="142"/>
        <end position="171"/>
    </location>
</feature>
<proteinExistence type="predicted"/>
<feature type="domain" description="4Fe-4S" evidence="15">
    <location>
        <begin position="35"/>
        <end position="95"/>
    </location>
</feature>
<dbReference type="GO" id="GO:0051539">
    <property type="term" value="F:4 iron, 4 sulfur cluster binding"/>
    <property type="evidence" value="ECO:0007669"/>
    <property type="project" value="UniProtKB-KW"/>
</dbReference>
<dbReference type="Gene3D" id="1.10.15.40">
    <property type="entry name" value="Electron transport complex subunit B, putative Fe-S cluster"/>
    <property type="match status" value="1"/>
</dbReference>
<dbReference type="NCBIfam" id="TIGR01944">
    <property type="entry name" value="rnfB"/>
    <property type="match status" value="1"/>
</dbReference>
<feature type="transmembrane region" description="Helical" evidence="13">
    <location>
        <begin position="6"/>
        <end position="29"/>
    </location>
</feature>
<dbReference type="InterPro" id="IPR050294">
    <property type="entry name" value="RnfB_subfamily"/>
</dbReference>
<dbReference type="Pfam" id="PF14697">
    <property type="entry name" value="Fer4_21"/>
    <property type="match status" value="1"/>
</dbReference>
<evidence type="ECO:0000259" key="15">
    <source>
        <dbReference type="PROSITE" id="PS51656"/>
    </source>
</evidence>
<feature type="binding site" evidence="12">
    <location>
        <position position="61"/>
    </location>
    <ligand>
        <name>[4Fe-4S] cluster</name>
        <dbReference type="ChEBI" id="CHEBI:49883"/>
        <label>1</label>
    </ligand>
</feature>
<feature type="domain" description="4Fe-4S ferredoxin-type" evidence="14">
    <location>
        <begin position="112"/>
        <end position="141"/>
    </location>
</feature>
<feature type="binding site" evidence="12">
    <location>
        <position position="151"/>
    </location>
    <ligand>
        <name>[4Fe-4S] cluster</name>
        <dbReference type="ChEBI" id="CHEBI:49883"/>
        <label>3</label>
    </ligand>
</feature>